<evidence type="ECO:0000256" key="4">
    <source>
        <dbReference type="ARBA" id="ARBA00031484"/>
    </source>
</evidence>
<evidence type="ECO:0000256" key="3">
    <source>
        <dbReference type="ARBA" id="ARBA00030642"/>
    </source>
</evidence>
<dbReference type="InterPro" id="IPR046357">
    <property type="entry name" value="PPIase_dom_sf"/>
</dbReference>
<feature type="domain" description="PpiC" evidence="7">
    <location>
        <begin position="183"/>
        <end position="279"/>
    </location>
</feature>
<feature type="signal peptide" evidence="6">
    <location>
        <begin position="1"/>
        <end position="43"/>
    </location>
</feature>
<proteinExistence type="predicted"/>
<dbReference type="Pfam" id="PF00639">
    <property type="entry name" value="Rotamase"/>
    <property type="match status" value="1"/>
</dbReference>
<keyword evidence="9" id="KW-1185">Reference proteome</keyword>
<dbReference type="OrthoDB" id="9791746at2"/>
<evidence type="ECO:0000256" key="2">
    <source>
        <dbReference type="ARBA" id="ARBA00022729"/>
    </source>
</evidence>
<dbReference type="InterPro" id="IPR027304">
    <property type="entry name" value="Trigger_fact/SurA_dom_sf"/>
</dbReference>
<gene>
    <name evidence="8" type="ORF">CBW24_06410</name>
</gene>
<evidence type="ECO:0000256" key="5">
    <source>
        <dbReference type="PROSITE-ProRule" id="PRU00278"/>
    </source>
</evidence>
<evidence type="ECO:0000256" key="6">
    <source>
        <dbReference type="SAM" id="SignalP"/>
    </source>
</evidence>
<dbReference type="RefSeq" id="WP_088662262.1">
    <property type="nucleotide sequence ID" value="NZ_CP021404.1"/>
</dbReference>
<reference evidence="8 9" key="1">
    <citation type="submission" date="2017-05" db="EMBL/GenBank/DDBJ databases">
        <title>Comparative genomic and metabolic analysis of manganese-oxidizing mechanisms in Celeribater manganoxidans DY25T: its adaption to the environment of polymetallic nodule.</title>
        <authorList>
            <person name="Wang X."/>
        </authorList>
    </citation>
    <scope>NUCLEOTIDE SEQUENCE [LARGE SCALE GENOMIC DNA]</scope>
    <source>
        <strain evidence="8 9">DY25</strain>
    </source>
</reference>
<dbReference type="InterPro" id="IPR000297">
    <property type="entry name" value="PPIase_PpiC"/>
</dbReference>
<evidence type="ECO:0000313" key="8">
    <source>
        <dbReference type="EMBL" id="ATI43340.1"/>
    </source>
</evidence>
<name>A0A291M357_9RHOB</name>
<dbReference type="GO" id="GO:0003755">
    <property type="term" value="F:peptidyl-prolyl cis-trans isomerase activity"/>
    <property type="evidence" value="ECO:0007669"/>
    <property type="project" value="UniProtKB-KW"/>
</dbReference>
<dbReference type="AlphaFoldDB" id="A0A291M357"/>
<dbReference type="PANTHER" id="PTHR47637:SF1">
    <property type="entry name" value="CHAPERONE SURA"/>
    <property type="match status" value="1"/>
</dbReference>
<dbReference type="Proteomes" id="UP000219050">
    <property type="component" value="Chromosome"/>
</dbReference>
<dbReference type="InterPro" id="IPR050280">
    <property type="entry name" value="OMP_Chaperone_SurA"/>
</dbReference>
<dbReference type="Gene3D" id="1.10.4030.10">
    <property type="entry name" value="Porin chaperone SurA, peptide-binding domain"/>
    <property type="match status" value="1"/>
</dbReference>
<evidence type="ECO:0000256" key="1">
    <source>
        <dbReference type="ARBA" id="ARBA00018370"/>
    </source>
</evidence>
<evidence type="ECO:0000259" key="7">
    <source>
        <dbReference type="PROSITE" id="PS50198"/>
    </source>
</evidence>
<organism evidence="8 9">
    <name type="scientific">Pacificitalea manganoxidans</name>
    <dbReference type="NCBI Taxonomy" id="1411902"/>
    <lineage>
        <taxon>Bacteria</taxon>
        <taxon>Pseudomonadati</taxon>
        <taxon>Pseudomonadota</taxon>
        <taxon>Alphaproteobacteria</taxon>
        <taxon>Rhodobacterales</taxon>
        <taxon>Paracoccaceae</taxon>
        <taxon>Pacificitalea</taxon>
    </lineage>
</organism>
<keyword evidence="2 6" id="KW-0732">Signal</keyword>
<dbReference type="EMBL" id="CP021404">
    <property type="protein sequence ID" value="ATI43340.1"/>
    <property type="molecule type" value="Genomic_DNA"/>
</dbReference>
<keyword evidence="5" id="KW-0697">Rotamase</keyword>
<keyword evidence="5" id="KW-0413">Isomerase</keyword>
<dbReference type="SUPFAM" id="SSF54534">
    <property type="entry name" value="FKBP-like"/>
    <property type="match status" value="1"/>
</dbReference>
<feature type="chain" id="PRO_5012990882" description="Parvulin-like PPIase" evidence="6">
    <location>
        <begin position="44"/>
        <end position="427"/>
    </location>
</feature>
<evidence type="ECO:0000313" key="9">
    <source>
        <dbReference type="Proteomes" id="UP000219050"/>
    </source>
</evidence>
<dbReference type="PROSITE" id="PS50198">
    <property type="entry name" value="PPIC_PPIASE_2"/>
    <property type="match status" value="1"/>
</dbReference>
<accession>A0A291M357</accession>
<sequence length="427" mass="45735">MTRRLTAALTPLARAALLGATLIAAPLAATTAATLLATGSAQAQSNPFAPVILINNRAITAYEIDQRRRMLEVFRTPGNLEEQAREALIDDRLRLIAGEQMGVTVTEQDITAGMEEFAGRAQLSTQEFVAGLAGAGVAEESFRDFVAAGLVWRQVVRQRFGAQAQVTESEIDSALSPSSQRASAEVFFSEIILPANTPQAQAEAQRIAAIVQNNPGNFANYARQYSASRTRDSGGRVAQGVPLGNLPPALSQQLLQLRPGQVTAPVPLPNALALFQLNSIRETGRADTGNAQVTYMQYLIPGGRTAETLARARQISDRLDTCDDLYAVNKGQDPARLVVSEPVTANQLPADVALELAKLDENETSTTLTRGNALVLTMLCSRTAPRAADAEPVDREALGNRLVNQRVAQLSDGYLAELRANAIIRTP</sequence>
<dbReference type="KEGG" id="cmag:CBW24_06410"/>
<protein>
    <recommendedName>
        <fullName evidence="1">Parvulin-like PPIase</fullName>
    </recommendedName>
    <alternativeName>
        <fullName evidence="3">Peptidyl-prolyl cis-trans isomerase plp</fullName>
    </alternativeName>
    <alternativeName>
        <fullName evidence="4">Rotamase plp</fullName>
    </alternativeName>
</protein>
<dbReference type="PANTHER" id="PTHR47637">
    <property type="entry name" value="CHAPERONE SURA"/>
    <property type="match status" value="1"/>
</dbReference>
<dbReference type="Gene3D" id="3.10.50.40">
    <property type="match status" value="1"/>
</dbReference>
<dbReference type="SUPFAM" id="SSF109998">
    <property type="entry name" value="Triger factor/SurA peptide-binding domain-like"/>
    <property type="match status" value="1"/>
</dbReference>